<organism evidence="2 3">
    <name type="scientific">Mytilus edulis</name>
    <name type="common">Blue mussel</name>
    <dbReference type="NCBI Taxonomy" id="6550"/>
    <lineage>
        <taxon>Eukaryota</taxon>
        <taxon>Metazoa</taxon>
        <taxon>Spiralia</taxon>
        <taxon>Lophotrochozoa</taxon>
        <taxon>Mollusca</taxon>
        <taxon>Bivalvia</taxon>
        <taxon>Autobranchia</taxon>
        <taxon>Pteriomorphia</taxon>
        <taxon>Mytilida</taxon>
        <taxon>Mytiloidea</taxon>
        <taxon>Mytilidae</taxon>
        <taxon>Mytilinae</taxon>
        <taxon>Mytilus</taxon>
    </lineage>
</organism>
<accession>A0A8S3R5B7</accession>
<proteinExistence type="predicted"/>
<gene>
    <name evidence="2" type="ORF">MEDL_18329</name>
</gene>
<dbReference type="AlphaFoldDB" id="A0A8S3R5B7"/>
<sequence>MKNVTEAIIRKAKDDYKCKLTSQLIDKNIPPGKWWRIAKSVSNFTKNRDSPFLEHDGQIFIHPLDKSEILNNHFADNNEPPPCHLNKFVITEKEILDQLKILNVNKPAGPDGISPRILKEVASFISKPLTKLFNMSLSVKQVSHVNPIFKGKEKEQEQHMVYRMLSGYKFNQINQTCDDCPDGKSGKNCQDDCHDNFFGLRCKGRCNCTENETCNKVHGCIIIENNIETRIHLIAAEDSTSILKDGLTEPIESTTSLKDVLTEPTEDMTNVLQGDDGGDPVNSIIIAVLLAGLVIVVLVIIWKERRKICKQITNPQMSSVHESNKTRHANEDDESAYSEIRESKMVRPMTTYGRKLSQCELDNQYNHVSFKDTNGISRINNYIYNTPTKYSEPIDRIVNNCEKTSENTDQV</sequence>
<comment type="caution">
    <text evidence="2">The sequence shown here is derived from an EMBL/GenBank/DDBJ whole genome shotgun (WGS) entry which is preliminary data.</text>
</comment>
<reference evidence="2" key="1">
    <citation type="submission" date="2021-03" db="EMBL/GenBank/DDBJ databases">
        <authorList>
            <person name="Bekaert M."/>
        </authorList>
    </citation>
    <scope>NUCLEOTIDE SEQUENCE</scope>
</reference>
<keyword evidence="1" id="KW-0472">Membrane</keyword>
<dbReference type="Gene3D" id="2.170.300.10">
    <property type="entry name" value="Tie2 ligand-binding domain superfamily"/>
    <property type="match status" value="1"/>
</dbReference>
<evidence type="ECO:0000313" key="3">
    <source>
        <dbReference type="Proteomes" id="UP000683360"/>
    </source>
</evidence>
<dbReference type="PANTHER" id="PTHR47510">
    <property type="entry name" value="REVERSE TRANSCRIPTASE DOMAIN-CONTAINING PROTEIN"/>
    <property type="match status" value="1"/>
</dbReference>
<feature type="transmembrane region" description="Helical" evidence="1">
    <location>
        <begin position="284"/>
        <end position="302"/>
    </location>
</feature>
<protein>
    <submittedName>
        <fullName evidence="2">Uncharacterized protein</fullName>
    </submittedName>
</protein>
<name>A0A8S3R5B7_MYTED</name>
<keyword evidence="3" id="KW-1185">Reference proteome</keyword>
<evidence type="ECO:0000256" key="1">
    <source>
        <dbReference type="SAM" id="Phobius"/>
    </source>
</evidence>
<dbReference type="PANTHER" id="PTHR47510:SF3">
    <property type="entry name" value="ENDO_EXONUCLEASE_PHOSPHATASE DOMAIN-CONTAINING PROTEIN"/>
    <property type="match status" value="1"/>
</dbReference>
<dbReference type="EMBL" id="CAJPWZ010000931">
    <property type="protein sequence ID" value="CAG2203895.1"/>
    <property type="molecule type" value="Genomic_DNA"/>
</dbReference>
<keyword evidence="1" id="KW-1133">Transmembrane helix</keyword>
<dbReference type="OrthoDB" id="6105671at2759"/>
<dbReference type="Proteomes" id="UP000683360">
    <property type="component" value="Unassembled WGS sequence"/>
</dbReference>
<keyword evidence="1" id="KW-0812">Transmembrane</keyword>
<evidence type="ECO:0000313" key="2">
    <source>
        <dbReference type="EMBL" id="CAG2203895.1"/>
    </source>
</evidence>